<feature type="non-terminal residue" evidence="1">
    <location>
        <position position="52"/>
    </location>
</feature>
<dbReference type="AlphaFoldDB" id="A0A9W8AQP9"/>
<organism evidence="1 2">
    <name type="scientific">Dispira parvispora</name>
    <dbReference type="NCBI Taxonomy" id="1520584"/>
    <lineage>
        <taxon>Eukaryota</taxon>
        <taxon>Fungi</taxon>
        <taxon>Fungi incertae sedis</taxon>
        <taxon>Zoopagomycota</taxon>
        <taxon>Kickxellomycotina</taxon>
        <taxon>Dimargaritomycetes</taxon>
        <taxon>Dimargaritales</taxon>
        <taxon>Dimargaritaceae</taxon>
        <taxon>Dispira</taxon>
    </lineage>
</organism>
<comment type="caution">
    <text evidence="1">The sequence shown here is derived from an EMBL/GenBank/DDBJ whole genome shotgun (WGS) entry which is preliminary data.</text>
</comment>
<reference evidence="1" key="1">
    <citation type="submission" date="2022-07" db="EMBL/GenBank/DDBJ databases">
        <title>Phylogenomic reconstructions and comparative analyses of Kickxellomycotina fungi.</title>
        <authorList>
            <person name="Reynolds N.K."/>
            <person name="Stajich J.E."/>
            <person name="Barry K."/>
            <person name="Grigoriev I.V."/>
            <person name="Crous P."/>
            <person name="Smith M.E."/>
        </authorList>
    </citation>
    <scope>NUCLEOTIDE SEQUENCE</scope>
    <source>
        <strain evidence="1">RSA 1196</strain>
    </source>
</reference>
<dbReference type="EMBL" id="JANBPY010002396">
    <property type="protein sequence ID" value="KAJ1955179.1"/>
    <property type="molecule type" value="Genomic_DNA"/>
</dbReference>
<gene>
    <name evidence="1" type="ORF">IWQ62_005587</name>
</gene>
<proteinExistence type="predicted"/>
<sequence>METLQPLDWGQHRFREDRSTLDATLTLKAAIQNTKAKDWITIMFDIKGAYDL</sequence>
<protein>
    <submittedName>
        <fullName evidence="1">Uncharacterized protein</fullName>
    </submittedName>
</protein>
<accession>A0A9W8AQP9</accession>
<keyword evidence="2" id="KW-1185">Reference proteome</keyword>
<name>A0A9W8AQP9_9FUNG</name>
<dbReference type="Proteomes" id="UP001150925">
    <property type="component" value="Unassembled WGS sequence"/>
</dbReference>
<evidence type="ECO:0000313" key="2">
    <source>
        <dbReference type="Proteomes" id="UP001150925"/>
    </source>
</evidence>
<evidence type="ECO:0000313" key="1">
    <source>
        <dbReference type="EMBL" id="KAJ1955179.1"/>
    </source>
</evidence>